<dbReference type="RefSeq" id="WP_183362135.1">
    <property type="nucleotide sequence ID" value="NZ_BLXZ01000006.1"/>
</dbReference>
<keyword evidence="1" id="KW-0732">Signal</keyword>
<evidence type="ECO:0000313" key="3">
    <source>
        <dbReference type="Proteomes" id="UP000587586"/>
    </source>
</evidence>
<organism evidence="2 3">
    <name type="scientific">Geomonas limicola</name>
    <dbReference type="NCBI Taxonomy" id="2740186"/>
    <lineage>
        <taxon>Bacteria</taxon>
        <taxon>Pseudomonadati</taxon>
        <taxon>Thermodesulfobacteriota</taxon>
        <taxon>Desulfuromonadia</taxon>
        <taxon>Geobacterales</taxon>
        <taxon>Geobacteraceae</taxon>
        <taxon>Geomonas</taxon>
    </lineage>
</organism>
<feature type="chain" id="PRO_5027995395" description="Lipoprotein" evidence="1">
    <location>
        <begin position="22"/>
        <end position="169"/>
    </location>
</feature>
<reference evidence="3" key="1">
    <citation type="submission" date="2020-06" db="EMBL/GenBank/DDBJ databases">
        <title>Draft genomic sequecing of Geomonas sp. Red745.</title>
        <authorList>
            <person name="Itoh H."/>
            <person name="Xu Z.X."/>
            <person name="Ushijima N."/>
            <person name="Masuda Y."/>
            <person name="Shiratori Y."/>
            <person name="Senoo K."/>
        </authorList>
    </citation>
    <scope>NUCLEOTIDE SEQUENCE [LARGE SCALE GENOMIC DNA]</scope>
    <source>
        <strain evidence="3">Red745</strain>
    </source>
</reference>
<sequence>MKNITLLIASLLILVVCASCGGGGGSPGADPQPAPSVNSGPTSKSYLLSLQGSVESGQATGLQFEVTLPAGVELALDSQDQTVLPASLALSASAASGALMQGRVASGVLTVALVSVSGLAKGPFASISATIPAGASAPSASAFRVANLQAIDSNGNPLSGVSVAVVDPP</sequence>
<dbReference type="Proteomes" id="UP000587586">
    <property type="component" value="Unassembled WGS sequence"/>
</dbReference>
<evidence type="ECO:0008006" key="4">
    <source>
        <dbReference type="Google" id="ProtNLM"/>
    </source>
</evidence>
<evidence type="ECO:0000256" key="1">
    <source>
        <dbReference type="SAM" id="SignalP"/>
    </source>
</evidence>
<feature type="signal peptide" evidence="1">
    <location>
        <begin position="1"/>
        <end position="21"/>
    </location>
</feature>
<comment type="caution">
    <text evidence="2">The sequence shown here is derived from an EMBL/GenBank/DDBJ whole genome shotgun (WGS) entry which is preliminary data.</text>
</comment>
<name>A0A6V8NCF2_9BACT</name>
<dbReference type="AlphaFoldDB" id="A0A6V8NCF2"/>
<keyword evidence="3" id="KW-1185">Reference proteome</keyword>
<accession>A0A6V8NCF2</accession>
<evidence type="ECO:0000313" key="2">
    <source>
        <dbReference type="EMBL" id="GFO69564.1"/>
    </source>
</evidence>
<gene>
    <name evidence="2" type="ORF">GMLC_31430</name>
</gene>
<protein>
    <recommendedName>
        <fullName evidence="4">Lipoprotein</fullName>
    </recommendedName>
</protein>
<proteinExistence type="predicted"/>
<dbReference type="EMBL" id="BLXZ01000006">
    <property type="protein sequence ID" value="GFO69564.1"/>
    <property type="molecule type" value="Genomic_DNA"/>
</dbReference>